<evidence type="ECO:0000313" key="11">
    <source>
        <dbReference type="EMBL" id="CAF1198107.1"/>
    </source>
</evidence>
<dbReference type="OrthoDB" id="9983318at2759"/>
<evidence type="ECO:0000256" key="2">
    <source>
        <dbReference type="ARBA" id="ARBA00022692"/>
    </source>
</evidence>
<evidence type="ECO:0000256" key="1">
    <source>
        <dbReference type="ARBA" id="ARBA00004141"/>
    </source>
</evidence>
<comment type="similarity">
    <text evidence="8">Belongs to the G-protein coupled receptor 1 family.</text>
</comment>
<evidence type="ECO:0000313" key="12">
    <source>
        <dbReference type="EMBL" id="CAF1463890.1"/>
    </source>
</evidence>
<name>A0A814W6X1_9BILA</name>
<dbReference type="PRINTS" id="PR00237">
    <property type="entry name" value="GPCRRHODOPSN"/>
</dbReference>
<dbReference type="PANTHER" id="PTHR24243:SF230">
    <property type="entry name" value="G-PROTEIN COUPLED RECEPTORS FAMILY 1 PROFILE DOMAIN-CONTAINING PROTEIN"/>
    <property type="match status" value="1"/>
</dbReference>
<dbReference type="Proteomes" id="UP000663832">
    <property type="component" value="Unassembled WGS sequence"/>
</dbReference>
<reference evidence="11" key="1">
    <citation type="submission" date="2021-02" db="EMBL/GenBank/DDBJ databases">
        <authorList>
            <person name="Nowell W R."/>
        </authorList>
    </citation>
    <scope>NUCLEOTIDE SEQUENCE</scope>
</reference>
<feature type="transmembrane region" description="Helical" evidence="9">
    <location>
        <begin position="143"/>
        <end position="162"/>
    </location>
</feature>
<gene>
    <name evidence="11" type="ORF">BJG266_LOCUS26735</name>
    <name evidence="12" type="ORF">QVE165_LOCUS41122</name>
</gene>
<keyword evidence="5 9" id="KW-0472">Membrane</keyword>
<evidence type="ECO:0000313" key="13">
    <source>
        <dbReference type="Proteomes" id="UP000663832"/>
    </source>
</evidence>
<organism evidence="11 14">
    <name type="scientific">Adineta steineri</name>
    <dbReference type="NCBI Taxonomy" id="433720"/>
    <lineage>
        <taxon>Eukaryota</taxon>
        <taxon>Metazoa</taxon>
        <taxon>Spiralia</taxon>
        <taxon>Gnathifera</taxon>
        <taxon>Rotifera</taxon>
        <taxon>Eurotatoria</taxon>
        <taxon>Bdelloidea</taxon>
        <taxon>Adinetida</taxon>
        <taxon>Adinetidae</taxon>
        <taxon>Adineta</taxon>
    </lineage>
</organism>
<feature type="domain" description="G-protein coupled receptors family 1 profile" evidence="10">
    <location>
        <begin position="36"/>
        <end position="298"/>
    </location>
</feature>
<evidence type="ECO:0000259" key="10">
    <source>
        <dbReference type="PROSITE" id="PS50262"/>
    </source>
</evidence>
<evidence type="ECO:0000256" key="3">
    <source>
        <dbReference type="ARBA" id="ARBA00022989"/>
    </source>
</evidence>
<dbReference type="SUPFAM" id="SSF81321">
    <property type="entry name" value="Family A G protein-coupled receptor-like"/>
    <property type="match status" value="1"/>
</dbReference>
<dbReference type="InterPro" id="IPR017452">
    <property type="entry name" value="GPCR_Rhodpsn_7TM"/>
</dbReference>
<evidence type="ECO:0000313" key="14">
    <source>
        <dbReference type="Proteomes" id="UP000663877"/>
    </source>
</evidence>
<feature type="transmembrane region" description="Helical" evidence="9">
    <location>
        <begin position="200"/>
        <end position="218"/>
    </location>
</feature>
<keyword evidence="2 8" id="KW-0812">Transmembrane</keyword>
<feature type="transmembrane region" description="Helical" evidence="9">
    <location>
        <begin position="281"/>
        <end position="300"/>
    </location>
</feature>
<evidence type="ECO:0000256" key="8">
    <source>
        <dbReference type="RuleBase" id="RU000688"/>
    </source>
</evidence>
<dbReference type="EMBL" id="CAJNOI010000230">
    <property type="protein sequence ID" value="CAF1198107.1"/>
    <property type="molecule type" value="Genomic_DNA"/>
</dbReference>
<proteinExistence type="inferred from homology"/>
<feature type="transmembrane region" description="Helical" evidence="9">
    <location>
        <begin position="57"/>
        <end position="74"/>
    </location>
</feature>
<evidence type="ECO:0000256" key="7">
    <source>
        <dbReference type="ARBA" id="ARBA00023224"/>
    </source>
</evidence>
<dbReference type="Gene3D" id="1.20.1070.10">
    <property type="entry name" value="Rhodopsin 7-helix transmembrane proteins"/>
    <property type="match status" value="1"/>
</dbReference>
<feature type="transmembrane region" description="Helical" evidence="9">
    <location>
        <begin position="12"/>
        <end position="45"/>
    </location>
</feature>
<accession>A0A814W6X1</accession>
<dbReference type="Pfam" id="PF00001">
    <property type="entry name" value="7tm_1"/>
    <property type="match status" value="1"/>
</dbReference>
<evidence type="ECO:0000256" key="4">
    <source>
        <dbReference type="ARBA" id="ARBA00023040"/>
    </source>
</evidence>
<dbReference type="Proteomes" id="UP000663877">
    <property type="component" value="Unassembled WGS sequence"/>
</dbReference>
<dbReference type="InterPro" id="IPR000276">
    <property type="entry name" value="GPCR_Rhodpsn"/>
</dbReference>
<feature type="transmembrane region" description="Helical" evidence="9">
    <location>
        <begin position="239"/>
        <end position="261"/>
    </location>
</feature>
<keyword evidence="7 8" id="KW-0807">Transducer</keyword>
<evidence type="ECO:0000256" key="6">
    <source>
        <dbReference type="ARBA" id="ARBA00023170"/>
    </source>
</evidence>
<sequence length="375" mass="44442">MLNISNNTLNQFYYQYIIIRCLSIYALILVIVGTVGNLLTIFILCRKNLRRYVTMRYLIAVSVCDIISLYGWNLNNFYKFTISSNNDNLEELSLVHCRIMSYMTFVGLQLSSWCLTAVSIDRCLSLYFLTWKQSYGKLSRTKYHIGILTVICLLLNSHILIFNGYRIDSPNFTIKCYVTRTNPYYIFPIWERVHLVVYNLWPFSMMCLCNTYIIYATVRSARIRIPTTNQFSRHRQLSIMLILVTFAFVLLTLPSCIYFVFFRHRMSTSENLRTYRYMVQISLGSVQFTAHAINFFLYCFSTKNFRNELHNFIQEIIFYLTKSKITATMNRPVSKTKNNYLIKNRYHIQESTIENQQTGQQYILKDMQTMLIHSE</sequence>
<comment type="caution">
    <text evidence="11">The sequence shown here is derived from an EMBL/GenBank/DDBJ whole genome shotgun (WGS) entry which is preliminary data.</text>
</comment>
<keyword evidence="6 8" id="KW-0675">Receptor</keyword>
<comment type="subcellular location">
    <subcellularLocation>
        <location evidence="1">Membrane</location>
        <topology evidence="1">Multi-pass membrane protein</topology>
    </subcellularLocation>
</comment>
<keyword evidence="4 8" id="KW-0297">G-protein coupled receptor</keyword>
<evidence type="ECO:0000256" key="5">
    <source>
        <dbReference type="ARBA" id="ARBA00023136"/>
    </source>
</evidence>
<dbReference type="GO" id="GO:0005886">
    <property type="term" value="C:plasma membrane"/>
    <property type="evidence" value="ECO:0007669"/>
    <property type="project" value="TreeGrafter"/>
</dbReference>
<protein>
    <recommendedName>
        <fullName evidence="10">G-protein coupled receptors family 1 profile domain-containing protein</fullName>
    </recommendedName>
</protein>
<evidence type="ECO:0000256" key="9">
    <source>
        <dbReference type="SAM" id="Phobius"/>
    </source>
</evidence>
<dbReference type="AlphaFoldDB" id="A0A814W6X1"/>
<dbReference type="PROSITE" id="PS50262">
    <property type="entry name" value="G_PROTEIN_RECEP_F1_2"/>
    <property type="match status" value="1"/>
</dbReference>
<dbReference type="EMBL" id="CAJNOM010000485">
    <property type="protein sequence ID" value="CAF1463890.1"/>
    <property type="molecule type" value="Genomic_DNA"/>
</dbReference>
<dbReference type="PANTHER" id="PTHR24243">
    <property type="entry name" value="G-PROTEIN COUPLED RECEPTOR"/>
    <property type="match status" value="1"/>
</dbReference>
<keyword evidence="3 9" id="KW-1133">Transmembrane helix</keyword>
<keyword evidence="13" id="KW-1185">Reference proteome</keyword>
<dbReference type="PROSITE" id="PS00237">
    <property type="entry name" value="G_PROTEIN_RECEP_F1_1"/>
    <property type="match status" value="1"/>
</dbReference>
<dbReference type="GO" id="GO:0004930">
    <property type="term" value="F:G protein-coupled receptor activity"/>
    <property type="evidence" value="ECO:0007669"/>
    <property type="project" value="UniProtKB-KW"/>
</dbReference>